<protein>
    <submittedName>
        <fullName evidence="1">Uncharacterized protein</fullName>
    </submittedName>
</protein>
<dbReference type="Proteomes" id="UP000326396">
    <property type="component" value="Linkage Group LG17"/>
</dbReference>
<name>A0A5N6NUE1_9ASTR</name>
<keyword evidence="2" id="KW-1185">Reference proteome</keyword>
<dbReference type="EMBL" id="SZYD01000009">
    <property type="protein sequence ID" value="KAD5318316.1"/>
    <property type="molecule type" value="Genomic_DNA"/>
</dbReference>
<accession>A0A5N6NUE1</accession>
<comment type="caution">
    <text evidence="1">The sequence shown here is derived from an EMBL/GenBank/DDBJ whole genome shotgun (WGS) entry which is preliminary data.</text>
</comment>
<evidence type="ECO:0000313" key="1">
    <source>
        <dbReference type="EMBL" id="KAD5318316.1"/>
    </source>
</evidence>
<proteinExistence type="predicted"/>
<dbReference type="AlphaFoldDB" id="A0A5N6NUE1"/>
<reference evidence="1 2" key="1">
    <citation type="submission" date="2019-05" db="EMBL/GenBank/DDBJ databases">
        <title>Mikania micrantha, genome provides insights into the molecular mechanism of rapid growth.</title>
        <authorList>
            <person name="Liu B."/>
        </authorList>
    </citation>
    <scope>NUCLEOTIDE SEQUENCE [LARGE SCALE GENOMIC DNA]</scope>
    <source>
        <strain evidence="1">NLD-2019</strain>
        <tissue evidence="1">Leaf</tissue>
    </source>
</reference>
<gene>
    <name evidence="1" type="ORF">E3N88_18262</name>
</gene>
<organism evidence="1 2">
    <name type="scientific">Mikania micrantha</name>
    <name type="common">bitter vine</name>
    <dbReference type="NCBI Taxonomy" id="192012"/>
    <lineage>
        <taxon>Eukaryota</taxon>
        <taxon>Viridiplantae</taxon>
        <taxon>Streptophyta</taxon>
        <taxon>Embryophyta</taxon>
        <taxon>Tracheophyta</taxon>
        <taxon>Spermatophyta</taxon>
        <taxon>Magnoliopsida</taxon>
        <taxon>eudicotyledons</taxon>
        <taxon>Gunneridae</taxon>
        <taxon>Pentapetalae</taxon>
        <taxon>asterids</taxon>
        <taxon>campanulids</taxon>
        <taxon>Asterales</taxon>
        <taxon>Asteraceae</taxon>
        <taxon>Asteroideae</taxon>
        <taxon>Heliantheae alliance</taxon>
        <taxon>Eupatorieae</taxon>
        <taxon>Mikania</taxon>
    </lineage>
</organism>
<dbReference type="OrthoDB" id="1838866at2759"/>
<evidence type="ECO:0000313" key="2">
    <source>
        <dbReference type="Proteomes" id="UP000326396"/>
    </source>
</evidence>
<sequence length="141" mass="15788">MTNDHEKEKEFTCIKVDSITTMVEFLDCLEDLVLVVKHKEVFEESKMVWSNQCKKGLKLNRGSLGINEKAMIKLHQNCVKDGADAIKKGKGKVVSVPKINRAAGINYRDKYAEFIAGPSNYLEEKAADAIEERAGAVQDEL</sequence>